<proteinExistence type="predicted"/>
<evidence type="ECO:0000259" key="1">
    <source>
        <dbReference type="Pfam" id="PF01323"/>
    </source>
</evidence>
<accession>A0A8J2Y652</accession>
<reference evidence="2" key="1">
    <citation type="journal article" date="2014" name="Int. J. Syst. Evol. Microbiol.">
        <title>Complete genome sequence of Corynebacterium casei LMG S-19264T (=DSM 44701T), isolated from a smear-ripened cheese.</title>
        <authorList>
            <consortium name="US DOE Joint Genome Institute (JGI-PGF)"/>
            <person name="Walter F."/>
            <person name="Albersmeier A."/>
            <person name="Kalinowski J."/>
            <person name="Ruckert C."/>
        </authorList>
    </citation>
    <scope>NUCLEOTIDE SEQUENCE</scope>
    <source>
        <strain evidence="2">CGMCC 1.12921</strain>
    </source>
</reference>
<dbReference type="InterPro" id="IPR036249">
    <property type="entry name" value="Thioredoxin-like_sf"/>
</dbReference>
<protein>
    <submittedName>
        <fullName evidence="2">Polyketide biosynthesis protein</fullName>
    </submittedName>
</protein>
<dbReference type="PANTHER" id="PTHR13887:SF41">
    <property type="entry name" value="THIOREDOXIN SUPERFAMILY PROTEIN"/>
    <property type="match status" value="1"/>
</dbReference>
<comment type="caution">
    <text evidence="2">The sequence shown here is derived from an EMBL/GenBank/DDBJ whole genome shotgun (WGS) entry which is preliminary data.</text>
</comment>
<dbReference type="Pfam" id="PF01323">
    <property type="entry name" value="DSBA"/>
    <property type="match status" value="1"/>
</dbReference>
<dbReference type="SUPFAM" id="SSF52833">
    <property type="entry name" value="Thioredoxin-like"/>
    <property type="match status" value="1"/>
</dbReference>
<dbReference type="EMBL" id="BMGH01000001">
    <property type="protein sequence ID" value="GGC98354.1"/>
    <property type="molecule type" value="Genomic_DNA"/>
</dbReference>
<dbReference type="AlphaFoldDB" id="A0A8J2Y652"/>
<gene>
    <name evidence="2" type="ORF">GCM10011342_04110</name>
</gene>
<keyword evidence="3" id="KW-1185">Reference proteome</keyword>
<evidence type="ECO:0000313" key="3">
    <source>
        <dbReference type="Proteomes" id="UP000613582"/>
    </source>
</evidence>
<dbReference type="PANTHER" id="PTHR13887">
    <property type="entry name" value="GLUTATHIONE S-TRANSFERASE KAPPA"/>
    <property type="match status" value="1"/>
</dbReference>
<organism evidence="2 3">
    <name type="scientific">Aquisalinus flavus</name>
    <dbReference type="NCBI Taxonomy" id="1526572"/>
    <lineage>
        <taxon>Bacteria</taxon>
        <taxon>Pseudomonadati</taxon>
        <taxon>Pseudomonadota</taxon>
        <taxon>Alphaproteobacteria</taxon>
        <taxon>Parvularculales</taxon>
        <taxon>Parvularculaceae</taxon>
        <taxon>Aquisalinus</taxon>
    </lineage>
</organism>
<name>A0A8J2Y652_9PROT</name>
<dbReference type="RefSeq" id="WP_188159630.1">
    <property type="nucleotide sequence ID" value="NZ_BMGH01000001.1"/>
</dbReference>
<dbReference type="InterPro" id="IPR001853">
    <property type="entry name" value="DSBA-like_thioredoxin_dom"/>
</dbReference>
<sequence length="226" mass="24817">MSEPSKPLLILDMVSDPVCPWCYVGKRSLDRALMALSFSNNLMVRYRPYQLAPDAPKEGRNRKDYLAAKFSAEQLDQMHSALLEAARVAGLDLDPSLPEIAPNTLDAHRVIRWAHEDNLQRDVVEALFDAYWKHGLDLGSHEVLAAVAAEAGMDKAELLARLGSVEDVNDVKEEAQAFRAGGVTGVPTFIVNEQAGFAGALPPDQLLETIRQVAAETEPPDLEDED</sequence>
<dbReference type="CDD" id="cd03024">
    <property type="entry name" value="DsbA_FrnE"/>
    <property type="match status" value="1"/>
</dbReference>
<dbReference type="Proteomes" id="UP000613582">
    <property type="component" value="Unassembled WGS sequence"/>
</dbReference>
<dbReference type="Gene3D" id="3.40.30.10">
    <property type="entry name" value="Glutaredoxin"/>
    <property type="match status" value="1"/>
</dbReference>
<evidence type="ECO:0000313" key="2">
    <source>
        <dbReference type="EMBL" id="GGC98354.1"/>
    </source>
</evidence>
<dbReference type="GO" id="GO:0016491">
    <property type="term" value="F:oxidoreductase activity"/>
    <property type="evidence" value="ECO:0007669"/>
    <property type="project" value="InterPro"/>
</dbReference>
<feature type="domain" description="DSBA-like thioredoxin" evidence="1">
    <location>
        <begin position="11"/>
        <end position="210"/>
    </location>
</feature>
<reference evidence="2" key="2">
    <citation type="submission" date="2020-09" db="EMBL/GenBank/DDBJ databases">
        <authorList>
            <person name="Sun Q."/>
            <person name="Zhou Y."/>
        </authorList>
    </citation>
    <scope>NUCLEOTIDE SEQUENCE</scope>
    <source>
        <strain evidence="2">CGMCC 1.12921</strain>
    </source>
</reference>